<feature type="transmembrane region" description="Helical" evidence="1">
    <location>
        <begin position="43"/>
        <end position="66"/>
    </location>
</feature>
<keyword evidence="1" id="KW-0812">Transmembrane</keyword>
<dbReference type="Proteomes" id="UP001152447">
    <property type="component" value="Unassembled WGS sequence"/>
</dbReference>
<dbReference type="Gene3D" id="6.10.340.10">
    <property type="match status" value="1"/>
</dbReference>
<proteinExistence type="predicted"/>
<reference evidence="3" key="1">
    <citation type="submission" date="2022-07" db="EMBL/GenBank/DDBJ databases">
        <authorList>
            <person name="Criscuolo A."/>
        </authorList>
    </citation>
    <scope>NUCLEOTIDE SEQUENCE</scope>
    <source>
        <strain evidence="3">CIP103197</strain>
    </source>
</reference>
<feature type="domain" description="HAMP" evidence="2">
    <location>
        <begin position="67"/>
        <end position="121"/>
    </location>
</feature>
<dbReference type="GO" id="GO:0007165">
    <property type="term" value="P:signal transduction"/>
    <property type="evidence" value="ECO:0007669"/>
    <property type="project" value="InterPro"/>
</dbReference>
<dbReference type="EMBL" id="CAMAPB010000105">
    <property type="protein sequence ID" value="CAH9066471.1"/>
    <property type="molecule type" value="Genomic_DNA"/>
</dbReference>
<dbReference type="Pfam" id="PF00672">
    <property type="entry name" value="HAMP"/>
    <property type="match status" value="1"/>
</dbReference>
<dbReference type="PROSITE" id="PS50885">
    <property type="entry name" value="HAMP"/>
    <property type="match status" value="1"/>
</dbReference>
<keyword evidence="1" id="KW-0472">Membrane</keyword>
<dbReference type="AlphaFoldDB" id="A0A9W4VVV8"/>
<comment type="caution">
    <text evidence="3">The sequence shown here is derived from an EMBL/GenBank/DDBJ whole genome shotgun (WGS) entry which is preliminary data.</text>
</comment>
<evidence type="ECO:0000313" key="3">
    <source>
        <dbReference type="EMBL" id="CAH9066471.1"/>
    </source>
</evidence>
<sequence>MSYPIKIKLADVKWMLLIEVPAELAFEGPIQLTAGMSEAAKELGVIILITGTVIAVLAFIVMKLVVGSVVAPLKQIQERVDNLASSEGDLTQTLHVDTHAELIALAGGFNKFYQNCVNLLVS</sequence>
<organism evidence="3 4">
    <name type="scientific">Pseudoalteromonas haloplanktis</name>
    <name type="common">Alteromonas haloplanktis</name>
    <dbReference type="NCBI Taxonomy" id="228"/>
    <lineage>
        <taxon>Bacteria</taxon>
        <taxon>Pseudomonadati</taxon>
        <taxon>Pseudomonadota</taxon>
        <taxon>Gammaproteobacteria</taxon>
        <taxon>Alteromonadales</taxon>
        <taxon>Pseudoalteromonadaceae</taxon>
        <taxon>Pseudoalteromonas</taxon>
    </lineage>
</organism>
<dbReference type="CDD" id="cd06225">
    <property type="entry name" value="HAMP"/>
    <property type="match status" value="1"/>
</dbReference>
<dbReference type="GO" id="GO:0016020">
    <property type="term" value="C:membrane"/>
    <property type="evidence" value="ECO:0007669"/>
    <property type="project" value="InterPro"/>
</dbReference>
<evidence type="ECO:0000259" key="2">
    <source>
        <dbReference type="PROSITE" id="PS50885"/>
    </source>
</evidence>
<accession>A0A9W4VVV8</accession>
<name>A0A9W4VVV8_PSEHA</name>
<gene>
    <name evidence="3" type="ORF">PSEHALCIP103_03592</name>
</gene>
<dbReference type="SMART" id="SM00304">
    <property type="entry name" value="HAMP"/>
    <property type="match status" value="1"/>
</dbReference>
<keyword evidence="4" id="KW-1185">Reference proteome</keyword>
<protein>
    <recommendedName>
        <fullName evidence="2">HAMP domain-containing protein</fullName>
    </recommendedName>
</protein>
<evidence type="ECO:0000256" key="1">
    <source>
        <dbReference type="SAM" id="Phobius"/>
    </source>
</evidence>
<dbReference type="InterPro" id="IPR003660">
    <property type="entry name" value="HAMP_dom"/>
</dbReference>
<keyword evidence="1" id="KW-1133">Transmembrane helix</keyword>
<evidence type="ECO:0000313" key="4">
    <source>
        <dbReference type="Proteomes" id="UP001152447"/>
    </source>
</evidence>